<feature type="domain" description="Exonuclease" evidence="4">
    <location>
        <begin position="41"/>
        <end position="199"/>
    </location>
</feature>
<organism evidence="5">
    <name type="scientific">Terrestrivirus sp</name>
    <dbReference type="NCBI Taxonomy" id="2487775"/>
    <lineage>
        <taxon>Viruses</taxon>
        <taxon>Varidnaviria</taxon>
        <taxon>Bamfordvirae</taxon>
        <taxon>Nucleocytoviricota</taxon>
        <taxon>Megaviricetes</taxon>
        <taxon>Imitervirales</taxon>
        <taxon>Mimiviridae</taxon>
        <taxon>Klosneuvirinae</taxon>
    </lineage>
</organism>
<keyword evidence="2" id="KW-0378">Hydrolase</keyword>
<dbReference type="EMBL" id="MK071983">
    <property type="protein sequence ID" value="AYV76328.1"/>
    <property type="molecule type" value="Genomic_DNA"/>
</dbReference>
<dbReference type="Gene3D" id="3.30.420.10">
    <property type="entry name" value="Ribonuclease H-like superfamily/Ribonuclease H"/>
    <property type="match status" value="1"/>
</dbReference>
<proteinExistence type="predicted"/>
<dbReference type="GO" id="GO:0003676">
    <property type="term" value="F:nucleic acid binding"/>
    <property type="evidence" value="ECO:0007669"/>
    <property type="project" value="InterPro"/>
</dbReference>
<accession>A0A3G4ZN96</accession>
<dbReference type="InterPro" id="IPR036397">
    <property type="entry name" value="RNaseH_sf"/>
</dbReference>
<dbReference type="InterPro" id="IPR034922">
    <property type="entry name" value="REX1-like_exo"/>
</dbReference>
<keyword evidence="1" id="KW-0540">Nuclease</keyword>
<dbReference type="InterPro" id="IPR013520">
    <property type="entry name" value="Ribonucl_H"/>
</dbReference>
<evidence type="ECO:0000256" key="3">
    <source>
        <dbReference type="ARBA" id="ARBA00022839"/>
    </source>
</evidence>
<gene>
    <name evidence="5" type="ORF">Terrestrivirus5_150</name>
</gene>
<dbReference type="SUPFAM" id="SSF81301">
    <property type="entry name" value="Nucleotidyltransferase"/>
    <property type="match status" value="1"/>
</dbReference>
<dbReference type="SUPFAM" id="SSF53098">
    <property type="entry name" value="Ribonuclease H-like"/>
    <property type="match status" value="1"/>
</dbReference>
<evidence type="ECO:0000313" key="5">
    <source>
        <dbReference type="EMBL" id="AYV76328.1"/>
    </source>
</evidence>
<dbReference type="InterPro" id="IPR012337">
    <property type="entry name" value="RNaseH-like_sf"/>
</dbReference>
<keyword evidence="3 5" id="KW-0269">Exonuclease</keyword>
<dbReference type="Gene3D" id="3.30.460.10">
    <property type="entry name" value="Beta Polymerase, domain 2"/>
    <property type="match status" value="1"/>
</dbReference>
<sequence length="794" mass="93167">MDIDVVKLTDLLLTKEEINFFGFNDKLIHTRNNSDNNNIVNIYTIDCEYVEIENGASELACVTIIDWNKNIILNELIKPQNIIIDYITHITGFTQQTFYDVTMTKEIVRELILSIIKPNDIICGHHVYNDLTVIGIFHERIIDTAILYNHPDGPPNYYSLKYLASFYLNRIIQESTHNSFEDCVATYDLINSFVEKNYIRTTWKNIGQVINNPDKTIVFSAIKETIKCIITNDNILCIYTRGSRAISTNRETSDWDFVVIVDNSIVVQENALIKFGNMDIVLYTESYFTQLLCEQVIWAHECIYAPTDKILKEGIDFKDYMANYYDKTDRNVWIPFLRGSVGMQSSRKLGSSKRFHKLNLIHNAKKHMFIGIRFIMYGIDIINHKKIPDITAYNYIWHDMIKLSKFDYDKYEDIFEDKYEMFKLIALKSARHGGFRYRYDKNTKHLIKSPKIINIINDNDKTILIDSEHKIVATTFNNICDFTNPEAVSVINLNNAIVQNKIDGIQCIMYHYDGKWRIGGTHDPLGNNYLGKRNNQEELVTQKDLFWSIWKSKNYDLTKADPSITYMFEMISPKHIKIIRYAFNPDDLGDIILISAKNKETQFEFDIQIIKKITGWNVTLPESYKYNPVILFSDFVNSVIKSKDNIEGVVVMDDNFNRIKIKTSNYVKTAWIQTCNTLEHKNEKYSIVKFVIIIQENKYYEFITYCPEYKNEIKKLYDNYNVLINKIQDIYNSLIPEKKLDDDKEIINKIKDKPDKFVKQCLFHMNNGGDIKLYFKNYNSTHLLNILKSFDYKN</sequence>
<evidence type="ECO:0000256" key="1">
    <source>
        <dbReference type="ARBA" id="ARBA00022722"/>
    </source>
</evidence>
<dbReference type="CDD" id="cd06145">
    <property type="entry name" value="REX1_like"/>
    <property type="match status" value="1"/>
</dbReference>
<reference evidence="5" key="1">
    <citation type="submission" date="2018-10" db="EMBL/GenBank/DDBJ databases">
        <title>Hidden diversity of soil giant viruses.</title>
        <authorList>
            <person name="Schulz F."/>
            <person name="Alteio L."/>
            <person name="Goudeau D."/>
            <person name="Ryan E.M."/>
            <person name="Malmstrom R.R."/>
            <person name="Blanchard J."/>
            <person name="Woyke T."/>
        </authorList>
    </citation>
    <scope>NUCLEOTIDE SEQUENCE</scope>
    <source>
        <strain evidence="5">TEV1</strain>
    </source>
</reference>
<dbReference type="PANTHER" id="PTHR12801">
    <property type="entry name" value="RNA EXONUCLEASE REXO1 / RECO3 FAMILY MEMBER-RELATED"/>
    <property type="match status" value="1"/>
</dbReference>
<dbReference type="PANTHER" id="PTHR12801:SF115">
    <property type="entry name" value="FI18136P1-RELATED"/>
    <property type="match status" value="1"/>
</dbReference>
<protein>
    <submittedName>
        <fullName evidence="5">Putative exonuclease</fullName>
    </submittedName>
</protein>
<name>A0A3G4ZN96_9VIRU</name>
<dbReference type="GO" id="GO:0004527">
    <property type="term" value="F:exonuclease activity"/>
    <property type="evidence" value="ECO:0007669"/>
    <property type="project" value="UniProtKB-KW"/>
</dbReference>
<dbReference type="SMART" id="SM00479">
    <property type="entry name" value="EXOIII"/>
    <property type="match status" value="1"/>
</dbReference>
<evidence type="ECO:0000256" key="2">
    <source>
        <dbReference type="ARBA" id="ARBA00022801"/>
    </source>
</evidence>
<evidence type="ECO:0000259" key="4">
    <source>
        <dbReference type="SMART" id="SM00479"/>
    </source>
</evidence>
<dbReference type="InterPro" id="IPR043519">
    <property type="entry name" value="NT_sf"/>
</dbReference>
<dbReference type="InterPro" id="IPR047021">
    <property type="entry name" value="REXO1/3/4-like"/>
</dbReference>